<accession>A0A6G4W728</accession>
<dbReference type="Proteomes" id="UP001642900">
    <property type="component" value="Unassembled WGS sequence"/>
</dbReference>
<protein>
    <submittedName>
        <fullName evidence="1">STAS/SEC14 domain-containing protein</fullName>
    </submittedName>
</protein>
<dbReference type="InterPro" id="IPR038396">
    <property type="entry name" value="SpoIIAA-like_sf"/>
</dbReference>
<dbReference type="InterPro" id="IPR021866">
    <property type="entry name" value="SpoIIAA-like"/>
</dbReference>
<dbReference type="AlphaFoldDB" id="A0A6G4W728"/>
<keyword evidence="2" id="KW-1185">Reference proteome</keyword>
<name>A0A6G4W728_9HYPH</name>
<dbReference type="EMBL" id="JAAKZF010000002">
    <property type="protein sequence ID" value="NGO50053.1"/>
    <property type="molecule type" value="Genomic_DNA"/>
</dbReference>
<evidence type="ECO:0000313" key="2">
    <source>
        <dbReference type="Proteomes" id="UP001642900"/>
    </source>
</evidence>
<proteinExistence type="predicted"/>
<comment type="caution">
    <text evidence="1">The sequence shown here is derived from an EMBL/GenBank/DDBJ whole genome shotgun (WGS) entry which is preliminary data.</text>
</comment>
<dbReference type="Pfam" id="PF11964">
    <property type="entry name" value="SpoIIAA-like"/>
    <property type="match status" value="1"/>
</dbReference>
<dbReference type="SUPFAM" id="SSF52091">
    <property type="entry name" value="SpoIIaa-like"/>
    <property type="match status" value="1"/>
</dbReference>
<reference evidence="1 2" key="1">
    <citation type="submission" date="2020-02" db="EMBL/GenBank/DDBJ databases">
        <title>Genome sequence of strain CCNWXJ40-4.</title>
        <authorList>
            <person name="Gao J."/>
            <person name="Sun J."/>
        </authorList>
    </citation>
    <scope>NUCLEOTIDE SEQUENCE [LARGE SCALE GENOMIC DNA]</scope>
    <source>
        <strain evidence="1 2">CCNWXJ 40-4</strain>
    </source>
</reference>
<evidence type="ECO:0000313" key="1">
    <source>
        <dbReference type="EMBL" id="NGO50053.1"/>
    </source>
</evidence>
<dbReference type="RefSeq" id="WP_165022902.1">
    <property type="nucleotide sequence ID" value="NZ_JAAKZF010000002.1"/>
</dbReference>
<dbReference type="Gene3D" id="3.40.50.10600">
    <property type="entry name" value="SpoIIaa-like domains"/>
    <property type="match status" value="1"/>
</dbReference>
<dbReference type="InterPro" id="IPR036513">
    <property type="entry name" value="STAS_dom_sf"/>
</dbReference>
<sequence length="134" mass="15043">MHPLDHVPAIRRIDTNREDLCALEIVGRFTAADLENAYGLLEGAYAVHDKIDLLVRISRYEGFDWSAAFTDATIRGKTRALRHIRKYAVVGGPAWLRTVIGIFGPLTSIETRYFDADEEAAAWEWIDARPVATA</sequence>
<gene>
    <name evidence="1" type="ORF">G6N73_02485</name>
</gene>
<organism evidence="1 2">
    <name type="scientific">Allomesorhizobium camelthorni</name>
    <dbReference type="NCBI Taxonomy" id="475069"/>
    <lineage>
        <taxon>Bacteria</taxon>
        <taxon>Pseudomonadati</taxon>
        <taxon>Pseudomonadota</taxon>
        <taxon>Alphaproteobacteria</taxon>
        <taxon>Hyphomicrobiales</taxon>
        <taxon>Phyllobacteriaceae</taxon>
        <taxon>Allomesorhizobium</taxon>
    </lineage>
</organism>